<proteinExistence type="predicted"/>
<protein>
    <submittedName>
        <fullName evidence="1">Uncharacterized protein</fullName>
    </submittedName>
</protein>
<gene>
    <name evidence="1" type="ORF">LPTSP3_g06140</name>
</gene>
<organism evidence="1 2">
    <name type="scientific">Leptospira kobayashii</name>
    <dbReference type="NCBI Taxonomy" id="1917830"/>
    <lineage>
        <taxon>Bacteria</taxon>
        <taxon>Pseudomonadati</taxon>
        <taxon>Spirochaetota</taxon>
        <taxon>Spirochaetia</taxon>
        <taxon>Leptospirales</taxon>
        <taxon>Leptospiraceae</taxon>
        <taxon>Leptospira</taxon>
    </lineage>
</organism>
<reference evidence="1 2" key="1">
    <citation type="submission" date="2021-08" db="EMBL/GenBank/DDBJ databases">
        <title>Complete genome sequence of Leptospira kobayashii strain E30.</title>
        <authorList>
            <person name="Nakao R."/>
            <person name="Nakamura S."/>
            <person name="Masuzawa T."/>
            <person name="Koizumi N."/>
        </authorList>
    </citation>
    <scope>NUCLEOTIDE SEQUENCE [LARGE SCALE GENOMIC DNA]</scope>
    <source>
        <strain evidence="1 2">E30</strain>
    </source>
</reference>
<keyword evidence="2" id="KW-1185">Reference proteome</keyword>
<evidence type="ECO:0000313" key="2">
    <source>
        <dbReference type="Proteomes" id="UP000245263"/>
    </source>
</evidence>
<name>A0ABN6KDE8_9LEPT</name>
<dbReference type="EMBL" id="AP025028">
    <property type="protein sequence ID" value="BDA77684.1"/>
    <property type="molecule type" value="Genomic_DNA"/>
</dbReference>
<accession>A0ABN6KDE8</accession>
<evidence type="ECO:0000313" key="1">
    <source>
        <dbReference type="EMBL" id="BDA77684.1"/>
    </source>
</evidence>
<dbReference type="Proteomes" id="UP000245263">
    <property type="component" value="Chromosome 1"/>
</dbReference>
<sequence length="93" mass="10455">MLAAPSLNDLLEPYFPPVPEIGLPDKIVKREEEGEELKLVEGLAEIIVVYLLLGEIIKIKDILSEMAKNLGRARKNHISCNRPQTSWSRDAAF</sequence>